<dbReference type="EMBL" id="JABFDB010000011">
    <property type="protein sequence ID" value="NYZ21369.1"/>
    <property type="molecule type" value="Genomic_DNA"/>
</dbReference>
<dbReference type="PANTHER" id="PTHR30336">
    <property type="entry name" value="INNER MEMBRANE PROTEIN, PROBABLE PERMEASE"/>
    <property type="match status" value="1"/>
</dbReference>
<keyword evidence="3" id="KW-1185">Reference proteome</keyword>
<dbReference type="InterPro" id="IPR003848">
    <property type="entry name" value="DUF218"/>
</dbReference>
<proteinExistence type="predicted"/>
<dbReference type="InterPro" id="IPR014729">
    <property type="entry name" value="Rossmann-like_a/b/a_fold"/>
</dbReference>
<name>A0ABX2TB11_9PROT</name>
<dbReference type="Gene3D" id="3.40.50.620">
    <property type="entry name" value="HUPs"/>
    <property type="match status" value="1"/>
</dbReference>
<dbReference type="Pfam" id="PF02698">
    <property type="entry name" value="DUF218"/>
    <property type="match status" value="1"/>
</dbReference>
<evidence type="ECO:0000259" key="1">
    <source>
        <dbReference type="Pfam" id="PF02698"/>
    </source>
</evidence>
<dbReference type="Proteomes" id="UP000584642">
    <property type="component" value="Unassembled WGS sequence"/>
</dbReference>
<sequence>MRDRSRRGGVLRDLRRLFLLALAVTLAWGGGLVWFAGDIPREEGAGADQARRTDAVVVLTGGSHRLTTGLRLLEDGLGRKLFVSGVYDGVDVQELLRVVRQTPGHLECCIVLGYAADSTLGNASETAGWMREQGYRSLRLVTANYHMRRSLLEFRLAMPDIEVVPHPVAPPNVRLEDWWLRPGTASLIVNEYNKYLAVLLRSLLEDSRQS</sequence>
<dbReference type="PANTHER" id="PTHR30336:SF4">
    <property type="entry name" value="ENVELOPE BIOGENESIS FACTOR ELYC"/>
    <property type="match status" value="1"/>
</dbReference>
<protein>
    <submittedName>
        <fullName evidence="2">YdcF family protein</fullName>
    </submittedName>
</protein>
<evidence type="ECO:0000313" key="3">
    <source>
        <dbReference type="Proteomes" id="UP000584642"/>
    </source>
</evidence>
<dbReference type="CDD" id="cd06259">
    <property type="entry name" value="YdcF-like"/>
    <property type="match status" value="1"/>
</dbReference>
<organism evidence="2 3">
    <name type="scientific">Azospirillum oleiclasticum</name>
    <dbReference type="NCBI Taxonomy" id="2735135"/>
    <lineage>
        <taxon>Bacteria</taxon>
        <taxon>Pseudomonadati</taxon>
        <taxon>Pseudomonadota</taxon>
        <taxon>Alphaproteobacteria</taxon>
        <taxon>Rhodospirillales</taxon>
        <taxon>Azospirillaceae</taxon>
        <taxon>Azospirillum</taxon>
    </lineage>
</organism>
<feature type="domain" description="DUF218" evidence="1">
    <location>
        <begin position="54"/>
        <end position="192"/>
    </location>
</feature>
<reference evidence="2 3" key="1">
    <citation type="submission" date="2020-05" db="EMBL/GenBank/DDBJ databases">
        <title>Azospirillum oleiclasticum sp. nov, a nitrogen-fixing and heavy crude oil-emulsifying bacterium isolated from the crude oil of Yumen Oilfield.</title>
        <authorList>
            <person name="Wu D."/>
            <person name="Cai M."/>
            <person name="Zhang X."/>
        </authorList>
    </citation>
    <scope>NUCLEOTIDE SEQUENCE [LARGE SCALE GENOMIC DNA]</scope>
    <source>
        <strain evidence="2 3">ROY-1-1-2</strain>
    </source>
</reference>
<accession>A0ABX2TB11</accession>
<dbReference type="InterPro" id="IPR051599">
    <property type="entry name" value="Cell_Envelope_Assoc"/>
</dbReference>
<comment type="caution">
    <text evidence="2">The sequence shown here is derived from an EMBL/GenBank/DDBJ whole genome shotgun (WGS) entry which is preliminary data.</text>
</comment>
<evidence type="ECO:0000313" key="2">
    <source>
        <dbReference type="EMBL" id="NYZ21369.1"/>
    </source>
</evidence>
<gene>
    <name evidence="2" type="ORF">HND93_16765</name>
</gene>